<keyword evidence="3" id="KW-1185">Reference proteome</keyword>
<dbReference type="Proteomes" id="UP000053558">
    <property type="component" value="Unassembled WGS sequence"/>
</dbReference>
<sequence length="448" mass="50301">MGYEAGEVKNLAKVEKFVKEKSQGPEAERLHAIWLCISPSYHGGRIFETGDEKLLKMLNKFDQIPLIVVFTMLDNVAKTIRRTERLELGPARKKAQEWVTGLYDREKCPRPFICVSTKPEYVDTLKELTEITMHQLEPPVTSQPGLGEGRSSSFRSRFFKKSKHLLANRTDDQGQNQGQTNNQVRLAAAQMINLPLKIKASIDVGKRKYWKNLLESAFFKGRPLKDCFMTIHRDILVVWNFNSVVDTYMLGDEFINTVSHVVDDISPRDNLDMQNAARNPDIQSNAQKVATVAAAISSFAHPAGLVIGGVTAAVVLATWLWGVYQQTNGILRCMMASIVALVLIMETLFDIQSSIKDGIERLHPTVALKVVQDYQESELKKQIHAEIQTFVGSGLSGALKGRDVVMDKITELIMRYHKGGEGYEMWHEDVASKVQNQKNVQVQPSGAE</sequence>
<organism evidence="2 3">
    <name type="scientific">Coniophora puteana (strain RWD-64-598)</name>
    <name type="common">Brown rot fungus</name>
    <dbReference type="NCBI Taxonomy" id="741705"/>
    <lineage>
        <taxon>Eukaryota</taxon>
        <taxon>Fungi</taxon>
        <taxon>Dikarya</taxon>
        <taxon>Basidiomycota</taxon>
        <taxon>Agaricomycotina</taxon>
        <taxon>Agaricomycetes</taxon>
        <taxon>Agaricomycetidae</taxon>
        <taxon>Boletales</taxon>
        <taxon>Coniophorineae</taxon>
        <taxon>Coniophoraceae</taxon>
        <taxon>Coniophora</taxon>
    </lineage>
</organism>
<keyword evidence="1" id="KW-1133">Transmembrane helix</keyword>
<feature type="transmembrane region" description="Helical" evidence="1">
    <location>
        <begin position="303"/>
        <end position="323"/>
    </location>
</feature>
<evidence type="ECO:0000313" key="2">
    <source>
        <dbReference type="EMBL" id="EIW77676.1"/>
    </source>
</evidence>
<feature type="transmembrane region" description="Helical" evidence="1">
    <location>
        <begin position="329"/>
        <end position="349"/>
    </location>
</feature>
<dbReference type="EMBL" id="JH711583">
    <property type="protein sequence ID" value="EIW77676.1"/>
    <property type="molecule type" value="Genomic_DNA"/>
</dbReference>
<dbReference type="KEGG" id="cput:CONPUDRAFT_167771"/>
<proteinExistence type="predicted"/>
<evidence type="ECO:0008006" key="4">
    <source>
        <dbReference type="Google" id="ProtNLM"/>
    </source>
</evidence>
<dbReference type="RefSeq" id="XP_007772054.1">
    <property type="nucleotide sequence ID" value="XM_007773864.1"/>
</dbReference>
<dbReference type="OMA" id="WHEDVAS"/>
<accession>A0A5M3MFA2</accession>
<dbReference type="GeneID" id="19205857"/>
<gene>
    <name evidence="2" type="ORF">CONPUDRAFT_167771</name>
</gene>
<keyword evidence="1" id="KW-0812">Transmembrane</keyword>
<name>A0A5M3MFA2_CONPW</name>
<keyword evidence="1" id="KW-0472">Membrane</keyword>
<reference evidence="3" key="1">
    <citation type="journal article" date="2012" name="Science">
        <title>The Paleozoic origin of enzymatic lignin decomposition reconstructed from 31 fungal genomes.</title>
        <authorList>
            <person name="Floudas D."/>
            <person name="Binder M."/>
            <person name="Riley R."/>
            <person name="Barry K."/>
            <person name="Blanchette R.A."/>
            <person name="Henrissat B."/>
            <person name="Martinez A.T."/>
            <person name="Otillar R."/>
            <person name="Spatafora J.W."/>
            <person name="Yadav J.S."/>
            <person name="Aerts A."/>
            <person name="Benoit I."/>
            <person name="Boyd A."/>
            <person name="Carlson A."/>
            <person name="Copeland A."/>
            <person name="Coutinho P.M."/>
            <person name="de Vries R.P."/>
            <person name="Ferreira P."/>
            <person name="Findley K."/>
            <person name="Foster B."/>
            <person name="Gaskell J."/>
            <person name="Glotzer D."/>
            <person name="Gorecki P."/>
            <person name="Heitman J."/>
            <person name="Hesse C."/>
            <person name="Hori C."/>
            <person name="Igarashi K."/>
            <person name="Jurgens J.A."/>
            <person name="Kallen N."/>
            <person name="Kersten P."/>
            <person name="Kohler A."/>
            <person name="Kuees U."/>
            <person name="Kumar T.K.A."/>
            <person name="Kuo A."/>
            <person name="LaButti K."/>
            <person name="Larrondo L.F."/>
            <person name="Lindquist E."/>
            <person name="Ling A."/>
            <person name="Lombard V."/>
            <person name="Lucas S."/>
            <person name="Lundell T."/>
            <person name="Martin R."/>
            <person name="McLaughlin D.J."/>
            <person name="Morgenstern I."/>
            <person name="Morin E."/>
            <person name="Murat C."/>
            <person name="Nagy L.G."/>
            <person name="Nolan M."/>
            <person name="Ohm R.A."/>
            <person name="Patyshakuliyeva A."/>
            <person name="Rokas A."/>
            <person name="Ruiz-Duenas F.J."/>
            <person name="Sabat G."/>
            <person name="Salamov A."/>
            <person name="Samejima M."/>
            <person name="Schmutz J."/>
            <person name="Slot J.C."/>
            <person name="St John F."/>
            <person name="Stenlid J."/>
            <person name="Sun H."/>
            <person name="Sun S."/>
            <person name="Syed K."/>
            <person name="Tsang A."/>
            <person name="Wiebenga A."/>
            <person name="Young D."/>
            <person name="Pisabarro A."/>
            <person name="Eastwood D.C."/>
            <person name="Martin F."/>
            <person name="Cullen D."/>
            <person name="Grigoriev I.V."/>
            <person name="Hibbett D.S."/>
        </authorList>
    </citation>
    <scope>NUCLEOTIDE SEQUENCE [LARGE SCALE GENOMIC DNA]</scope>
    <source>
        <strain evidence="3">RWD-64-598 SS2</strain>
    </source>
</reference>
<evidence type="ECO:0000256" key="1">
    <source>
        <dbReference type="SAM" id="Phobius"/>
    </source>
</evidence>
<comment type="caution">
    <text evidence="2">The sequence shown here is derived from an EMBL/GenBank/DDBJ whole genome shotgun (WGS) entry which is preliminary data.</text>
</comment>
<protein>
    <recommendedName>
        <fullName evidence="4">G domain-containing protein</fullName>
    </recommendedName>
</protein>
<evidence type="ECO:0000313" key="3">
    <source>
        <dbReference type="Proteomes" id="UP000053558"/>
    </source>
</evidence>
<dbReference type="OrthoDB" id="391988at2759"/>
<dbReference type="AlphaFoldDB" id="A0A5M3MFA2"/>